<accession>A0A078A915</accession>
<gene>
    <name evidence="3" type="primary">Contig13468.g14368</name>
    <name evidence="3" type="ORF">STYLEM_7692</name>
</gene>
<feature type="coiled-coil region" evidence="1">
    <location>
        <begin position="112"/>
        <end position="139"/>
    </location>
</feature>
<sequence length="606" mass="69878">MGNCICTVDKCSDNTSSPFSYVEYEENLKNKQSQILNKERMDVMGSAWYQAMHDVKYLLGRKAKIDDDDSQNGNEDTAREIQKLREYYLKNTRKDSDASKSSSVAQRREDLYNDYIRQKKQQAANLNRQETKIRKHKLKAINQFKKKTFFEMDPNGSNKNEINFITPKLQMNMKPHLKSSSINLRDVSTTNNTQTNEGSELFTDRTGTSVKVMTIHNGNVDDDRISETSYLTIKVQEVSDGRSSVSIIIDDLTSQMSGQQSDQSLMIKRVSNSQGSQSSMSSYVNNYSSSNISQSQMSSNTNIVRVGQVSRQKSGQLKSVSNSSFNHSSFNESQIIRGDFEEDSDAIQRYSCENQSQIQLSDRKEKMSQDQIHLNVFDIRQSFGRKYTKSQCGDHEYDEFASDLRQTQQFEFLANMQPDDINYQISEKANSNKRLYYNDVLDQENNNPNVVKKKAPKKLDKNLYIKKEYEIDELDENFNYQSDNSFQTPFKSHLKMAQTTKNHTLQKESNEKLEEPKMTFSFKSVDSNDEIQVQFLETSFDNQMPLIQCRESFGIPTDDEFIVEGRLAQTLNNKQISAFFGQHNNSFEPSNDNLSQDIEPNNSIEY</sequence>
<name>A0A078A915_STYLE</name>
<evidence type="ECO:0000313" key="3">
    <source>
        <dbReference type="EMBL" id="CDW78709.1"/>
    </source>
</evidence>
<proteinExistence type="predicted"/>
<organism evidence="3 4">
    <name type="scientific">Stylonychia lemnae</name>
    <name type="common">Ciliate</name>
    <dbReference type="NCBI Taxonomy" id="5949"/>
    <lineage>
        <taxon>Eukaryota</taxon>
        <taxon>Sar</taxon>
        <taxon>Alveolata</taxon>
        <taxon>Ciliophora</taxon>
        <taxon>Intramacronucleata</taxon>
        <taxon>Spirotrichea</taxon>
        <taxon>Stichotrichia</taxon>
        <taxon>Sporadotrichida</taxon>
        <taxon>Oxytrichidae</taxon>
        <taxon>Stylonychinae</taxon>
        <taxon>Stylonychia</taxon>
    </lineage>
</organism>
<protein>
    <submittedName>
        <fullName evidence="3">Uncharacterized protein</fullName>
    </submittedName>
</protein>
<keyword evidence="1" id="KW-0175">Coiled coil</keyword>
<evidence type="ECO:0000256" key="2">
    <source>
        <dbReference type="SAM" id="MobiDB-lite"/>
    </source>
</evidence>
<feature type="region of interest" description="Disordered" evidence="2">
    <location>
        <begin position="582"/>
        <end position="606"/>
    </location>
</feature>
<dbReference type="Proteomes" id="UP000039865">
    <property type="component" value="Unassembled WGS sequence"/>
</dbReference>
<evidence type="ECO:0000256" key="1">
    <source>
        <dbReference type="SAM" id="Coils"/>
    </source>
</evidence>
<keyword evidence="4" id="KW-1185">Reference proteome</keyword>
<dbReference type="AlphaFoldDB" id="A0A078A915"/>
<dbReference type="InParanoid" id="A0A078A915"/>
<reference evidence="3 4" key="1">
    <citation type="submission" date="2014-06" db="EMBL/GenBank/DDBJ databases">
        <authorList>
            <person name="Swart Estienne"/>
        </authorList>
    </citation>
    <scope>NUCLEOTIDE SEQUENCE [LARGE SCALE GENOMIC DNA]</scope>
    <source>
        <strain evidence="3 4">130c</strain>
    </source>
</reference>
<evidence type="ECO:0000313" key="4">
    <source>
        <dbReference type="Proteomes" id="UP000039865"/>
    </source>
</evidence>
<dbReference type="EMBL" id="CCKQ01007351">
    <property type="protein sequence ID" value="CDW78709.1"/>
    <property type="molecule type" value="Genomic_DNA"/>
</dbReference>